<protein>
    <submittedName>
        <fullName evidence="1">Uncharacterized protein</fullName>
    </submittedName>
</protein>
<sequence>MRVVLTNRRADPELVKELRRYALGEACDEQLMPELSSEHGA</sequence>
<keyword evidence="2" id="KW-1185">Reference proteome</keyword>
<accession>A0A1C3NTM6</accession>
<dbReference type="AlphaFoldDB" id="A0A1C3NTM6"/>
<dbReference type="Proteomes" id="UP000199013">
    <property type="component" value="Unassembled WGS sequence"/>
</dbReference>
<dbReference type="EMBL" id="FLUV01000186">
    <property type="protein sequence ID" value="SBW17992.1"/>
    <property type="molecule type" value="Genomic_DNA"/>
</dbReference>
<evidence type="ECO:0000313" key="2">
    <source>
        <dbReference type="Proteomes" id="UP000199013"/>
    </source>
</evidence>
<evidence type="ECO:0000313" key="1">
    <source>
        <dbReference type="EMBL" id="SBW17992.1"/>
    </source>
</evidence>
<reference evidence="2" key="1">
    <citation type="submission" date="2016-02" db="EMBL/GenBank/DDBJ databases">
        <authorList>
            <person name="Wibberg D."/>
        </authorList>
    </citation>
    <scope>NUCLEOTIDE SEQUENCE [LARGE SCALE GENOMIC DNA]</scope>
</reference>
<proteinExistence type="predicted"/>
<gene>
    <name evidence="1" type="ORF">FDG2_0462</name>
</gene>
<organism evidence="1 2">
    <name type="scientific">Candidatus Protofrankia californiensis</name>
    <dbReference type="NCBI Taxonomy" id="1839754"/>
    <lineage>
        <taxon>Bacteria</taxon>
        <taxon>Bacillati</taxon>
        <taxon>Actinomycetota</taxon>
        <taxon>Actinomycetes</taxon>
        <taxon>Frankiales</taxon>
        <taxon>Frankiaceae</taxon>
        <taxon>Protofrankia</taxon>
    </lineage>
</organism>
<name>A0A1C3NTM6_9ACTN</name>